<accession>A0A806TUF7</accession>
<evidence type="ECO:0000313" key="1">
    <source>
        <dbReference type="EMBL" id="AKP78637.1"/>
    </source>
</evidence>
<dbReference type="Proteomes" id="UP000036410">
    <property type="component" value="Chromosome"/>
</dbReference>
<sequence>MSWTEVYIDSLKEWDKKCDYREMNLEDLLYFLMFNVGERPSRDNFKQVVNLYRFQNRIEYLINEEHFHEGFLIESLINATTHTLKGKITGQGEAIIRNENMRETFKEQDMPSEFIDSNVDRLKDRMYIHKVEKQLDVWNCIVSQNFSLAKKRELTDKYIQQHAPSRENT</sequence>
<proteinExistence type="predicted"/>
<name>A0A806TUF7_PRIMG</name>
<reference evidence="1 2" key="1">
    <citation type="submission" date="2015-01" db="EMBL/GenBank/DDBJ databases">
        <title>Genome sequence of bacillus megaterium Q3.</title>
        <authorList>
            <person name="Wang Y."/>
            <person name="Luo K."/>
            <person name="Bai L."/>
            <person name="Luo F."/>
        </authorList>
    </citation>
    <scope>NUCLEOTIDE SEQUENCE [LARGE SCALE GENOMIC DNA]</scope>
    <source>
        <strain evidence="1 2">Q3</strain>
    </source>
</reference>
<dbReference type="AlphaFoldDB" id="A0A806TUF7"/>
<gene>
    <name evidence="1" type="ORF">AS52_03676</name>
</gene>
<organism evidence="1 2">
    <name type="scientific">Priestia megaterium Q3</name>
    <dbReference type="NCBI Taxonomy" id="1452722"/>
    <lineage>
        <taxon>Bacteria</taxon>
        <taxon>Bacillati</taxon>
        <taxon>Bacillota</taxon>
        <taxon>Bacilli</taxon>
        <taxon>Bacillales</taxon>
        <taxon>Bacillaceae</taxon>
        <taxon>Priestia</taxon>
    </lineage>
</organism>
<dbReference type="EMBL" id="CP010586">
    <property type="protein sequence ID" value="AKP78637.1"/>
    <property type="molecule type" value="Genomic_DNA"/>
</dbReference>
<evidence type="ECO:0000313" key="2">
    <source>
        <dbReference type="Proteomes" id="UP000036410"/>
    </source>
</evidence>
<dbReference type="RefSeq" id="WP_049165903.1">
    <property type="nucleotide sequence ID" value="NZ_CP010586.1"/>
</dbReference>
<protein>
    <submittedName>
        <fullName evidence="1">Uncharacterized protein</fullName>
    </submittedName>
</protein>